<dbReference type="InterPro" id="IPR036527">
    <property type="entry name" value="SCP2_sterol-bd_dom_sf"/>
</dbReference>
<dbReference type="AlphaFoldDB" id="A0ABD6AEZ2"/>
<accession>A0ABD6AEZ2</accession>
<gene>
    <name evidence="1" type="ORF">ACFQPE_18815</name>
</gene>
<protein>
    <recommendedName>
        <fullName evidence="3">SCP2 domain-containing protein</fullName>
    </recommendedName>
</protein>
<dbReference type="Gene3D" id="3.30.1050.10">
    <property type="entry name" value="SCP2 sterol-binding domain"/>
    <property type="match status" value="1"/>
</dbReference>
<dbReference type="RefSeq" id="WP_276306332.1">
    <property type="nucleotide sequence ID" value="NZ_CP119993.1"/>
</dbReference>
<dbReference type="GeneID" id="79316979"/>
<dbReference type="Proteomes" id="UP001596547">
    <property type="component" value="Unassembled WGS sequence"/>
</dbReference>
<name>A0ABD6AEZ2_9EURY</name>
<comment type="caution">
    <text evidence="1">The sequence shown here is derived from an EMBL/GenBank/DDBJ whole genome shotgun (WGS) entry which is preliminary data.</text>
</comment>
<evidence type="ECO:0008006" key="3">
    <source>
        <dbReference type="Google" id="ProtNLM"/>
    </source>
</evidence>
<reference evidence="1 2" key="1">
    <citation type="journal article" date="2019" name="Int. J. Syst. Evol. Microbiol.">
        <title>The Global Catalogue of Microorganisms (GCM) 10K type strain sequencing project: providing services to taxonomists for standard genome sequencing and annotation.</title>
        <authorList>
            <consortium name="The Broad Institute Genomics Platform"/>
            <consortium name="The Broad Institute Genome Sequencing Center for Infectious Disease"/>
            <person name="Wu L."/>
            <person name="Ma J."/>
        </authorList>
    </citation>
    <scope>NUCLEOTIDE SEQUENCE [LARGE SCALE GENOMIC DNA]</scope>
    <source>
        <strain evidence="1 2">PSR21</strain>
    </source>
</reference>
<proteinExistence type="predicted"/>
<evidence type="ECO:0000313" key="1">
    <source>
        <dbReference type="EMBL" id="MFC7318833.1"/>
    </source>
</evidence>
<evidence type="ECO:0000313" key="2">
    <source>
        <dbReference type="Proteomes" id="UP001596547"/>
    </source>
</evidence>
<keyword evidence="2" id="KW-1185">Reference proteome</keyword>
<dbReference type="SUPFAM" id="SSF55718">
    <property type="entry name" value="SCP-like"/>
    <property type="match status" value="1"/>
</dbReference>
<organism evidence="1 2">
    <name type="scientific">Halomarina halobia</name>
    <dbReference type="NCBI Taxonomy" id="3033386"/>
    <lineage>
        <taxon>Archaea</taxon>
        <taxon>Methanobacteriati</taxon>
        <taxon>Methanobacteriota</taxon>
        <taxon>Stenosarchaea group</taxon>
        <taxon>Halobacteria</taxon>
        <taxon>Halobacteriales</taxon>
        <taxon>Natronomonadaceae</taxon>
        <taxon>Halomarina</taxon>
    </lineage>
</organism>
<sequence>MDFPSAEWLEELQERCNEDEQFNRAAEWSDVNVVIGVDEERYWLKLYGGEIIDTMTYEPMSNPLGYDVVVSGSKEAWEPVVAGDDTFWKAYSSGGILIDGDLLEANRMHEALVRMAELMAETQQAEVTV</sequence>
<dbReference type="EMBL" id="JBHTBF010000003">
    <property type="protein sequence ID" value="MFC7318833.1"/>
    <property type="molecule type" value="Genomic_DNA"/>
</dbReference>